<keyword evidence="5" id="KW-0597">Phosphoprotein</keyword>
<evidence type="ECO:0000256" key="2">
    <source>
        <dbReference type="ARBA" id="ARBA00004651"/>
    </source>
</evidence>
<dbReference type="Pfam" id="PF00512">
    <property type="entry name" value="HisKA"/>
    <property type="match status" value="1"/>
</dbReference>
<evidence type="ECO:0000256" key="5">
    <source>
        <dbReference type="ARBA" id="ARBA00022553"/>
    </source>
</evidence>
<dbReference type="InterPro" id="IPR003594">
    <property type="entry name" value="HATPase_dom"/>
</dbReference>
<dbReference type="PANTHER" id="PTHR45453">
    <property type="entry name" value="PHOSPHATE REGULON SENSOR PROTEIN PHOR"/>
    <property type="match status" value="1"/>
</dbReference>
<dbReference type="InterPro" id="IPR003661">
    <property type="entry name" value="HisK_dim/P_dom"/>
</dbReference>
<dbReference type="InterPro" id="IPR036890">
    <property type="entry name" value="HATPase_C_sf"/>
</dbReference>
<sequence>MGINRSIILIIVSLVISIIVAIIYQVLFVISFYENARMNLDDEYTHILNNVIQEYSLATRKHELSFSLLKAYNFESDEKTFKEEALFFKQNSPNNFKLTHRDLDTIYGRLKKEVASHDLNTSYEIDYHWVYRSQKYDSIYQQSDILLIYDCGIFSFKLKEKKKYIFSEIKYIVFSSIIIIITIIVCVFLLVKKYFTEKKLNSFKNKFINNLTHELQTPITIAGLALEKLDIELNTNPKLHKYASIAKKENDKIGTLSKRILKLAKLTSTAFQSDVVDIEKAISEIVSRYDLVLKVNDIIKVDYNHQGINIITDSEQFTDLIDNLISNAVKYSKSPREITIKTFLKNKKLIITIEDNGIGIPKEFSNKIFSPFFTVSYNDTHEIKSHGLGLSYVAEIIKRMNGSISFTSKANKGTKFNIEIPYEN</sequence>
<dbReference type="InterPro" id="IPR005467">
    <property type="entry name" value="His_kinase_dom"/>
</dbReference>
<dbReference type="EC" id="2.7.13.3" evidence="3"/>
<evidence type="ECO:0000256" key="8">
    <source>
        <dbReference type="ARBA" id="ARBA00022777"/>
    </source>
</evidence>
<dbReference type="CDD" id="cd00075">
    <property type="entry name" value="HATPase"/>
    <property type="match status" value="1"/>
</dbReference>
<comment type="subcellular location">
    <subcellularLocation>
        <location evidence="2">Cell membrane</location>
        <topology evidence="2">Multi-pass membrane protein</topology>
    </subcellularLocation>
</comment>
<evidence type="ECO:0000256" key="7">
    <source>
        <dbReference type="ARBA" id="ARBA00022692"/>
    </source>
</evidence>
<dbReference type="SMART" id="SM00388">
    <property type="entry name" value="HisKA"/>
    <property type="match status" value="1"/>
</dbReference>
<reference evidence="13 14" key="1">
    <citation type="submission" date="2024-05" db="EMBL/GenBank/DDBJ databases">
        <authorList>
            <person name="Duchaud E."/>
        </authorList>
    </citation>
    <scope>NUCLEOTIDE SEQUENCE [LARGE SCALE GENOMIC DNA]</scope>
    <source>
        <strain evidence="13">Ena-SAMPLE-TAB-13-05-2024-13:56:06:370-140305</strain>
    </source>
</reference>
<keyword evidence="6" id="KW-0808">Transferase</keyword>
<comment type="catalytic activity">
    <reaction evidence="1">
        <text>ATP + protein L-histidine = ADP + protein N-phospho-L-histidine.</text>
        <dbReference type="EC" id="2.7.13.3"/>
    </reaction>
</comment>
<dbReference type="RefSeq" id="WP_348702335.1">
    <property type="nucleotide sequence ID" value="NZ_CAXIYA010000003.1"/>
</dbReference>
<keyword evidence="7 11" id="KW-0812">Transmembrane</keyword>
<evidence type="ECO:0000256" key="10">
    <source>
        <dbReference type="ARBA" id="ARBA00023136"/>
    </source>
</evidence>
<dbReference type="PROSITE" id="PS50109">
    <property type="entry name" value="HIS_KIN"/>
    <property type="match status" value="1"/>
</dbReference>
<dbReference type="Proteomes" id="UP001497602">
    <property type="component" value="Unassembled WGS sequence"/>
</dbReference>
<evidence type="ECO:0000256" key="11">
    <source>
        <dbReference type="SAM" id="Phobius"/>
    </source>
</evidence>
<keyword evidence="9 11" id="KW-1133">Transmembrane helix</keyword>
<proteinExistence type="predicted"/>
<dbReference type="EMBL" id="CAXJRC010000011">
    <property type="protein sequence ID" value="CAL2105969.1"/>
    <property type="molecule type" value="Genomic_DNA"/>
</dbReference>
<dbReference type="SUPFAM" id="SSF55874">
    <property type="entry name" value="ATPase domain of HSP90 chaperone/DNA topoisomerase II/histidine kinase"/>
    <property type="match status" value="1"/>
</dbReference>
<keyword evidence="14" id="KW-1185">Reference proteome</keyword>
<dbReference type="Pfam" id="PF02518">
    <property type="entry name" value="HATPase_c"/>
    <property type="match status" value="1"/>
</dbReference>
<protein>
    <recommendedName>
        <fullName evidence="3">histidine kinase</fullName>
        <ecNumber evidence="3">2.7.13.3</ecNumber>
    </recommendedName>
</protein>
<evidence type="ECO:0000256" key="6">
    <source>
        <dbReference type="ARBA" id="ARBA00022679"/>
    </source>
</evidence>
<comment type="caution">
    <text evidence="13">The sequence shown here is derived from an EMBL/GenBank/DDBJ whole genome shotgun (WGS) entry which is preliminary data.</text>
</comment>
<keyword evidence="8" id="KW-0418">Kinase</keyword>
<feature type="domain" description="Histidine kinase" evidence="12">
    <location>
        <begin position="210"/>
        <end position="424"/>
    </location>
</feature>
<evidence type="ECO:0000256" key="1">
    <source>
        <dbReference type="ARBA" id="ARBA00000085"/>
    </source>
</evidence>
<accession>A0ABM9PJZ9</accession>
<evidence type="ECO:0000256" key="4">
    <source>
        <dbReference type="ARBA" id="ARBA00022475"/>
    </source>
</evidence>
<dbReference type="InterPro" id="IPR050351">
    <property type="entry name" value="BphY/WalK/GraS-like"/>
</dbReference>
<dbReference type="SMART" id="SM00387">
    <property type="entry name" value="HATPase_c"/>
    <property type="match status" value="1"/>
</dbReference>
<feature type="transmembrane region" description="Helical" evidence="11">
    <location>
        <begin position="6"/>
        <end position="30"/>
    </location>
</feature>
<dbReference type="InterPro" id="IPR036097">
    <property type="entry name" value="HisK_dim/P_sf"/>
</dbReference>
<evidence type="ECO:0000256" key="3">
    <source>
        <dbReference type="ARBA" id="ARBA00012438"/>
    </source>
</evidence>
<evidence type="ECO:0000313" key="14">
    <source>
        <dbReference type="Proteomes" id="UP001497602"/>
    </source>
</evidence>
<dbReference type="PRINTS" id="PR00344">
    <property type="entry name" value="BCTRLSENSOR"/>
</dbReference>
<evidence type="ECO:0000256" key="9">
    <source>
        <dbReference type="ARBA" id="ARBA00022989"/>
    </source>
</evidence>
<keyword evidence="4" id="KW-1003">Cell membrane</keyword>
<dbReference type="CDD" id="cd00082">
    <property type="entry name" value="HisKA"/>
    <property type="match status" value="1"/>
</dbReference>
<dbReference type="Gene3D" id="3.30.565.10">
    <property type="entry name" value="Histidine kinase-like ATPase, C-terminal domain"/>
    <property type="match status" value="1"/>
</dbReference>
<dbReference type="PANTHER" id="PTHR45453:SF2">
    <property type="entry name" value="HISTIDINE KINASE"/>
    <property type="match status" value="1"/>
</dbReference>
<keyword evidence="10 11" id="KW-0472">Membrane</keyword>
<gene>
    <name evidence="13" type="ORF">T190115A13A_10125</name>
</gene>
<name>A0ABM9PJZ9_9FLAO</name>
<feature type="transmembrane region" description="Helical" evidence="11">
    <location>
        <begin position="171"/>
        <end position="191"/>
    </location>
</feature>
<dbReference type="SUPFAM" id="SSF47384">
    <property type="entry name" value="Homodimeric domain of signal transducing histidine kinase"/>
    <property type="match status" value="1"/>
</dbReference>
<evidence type="ECO:0000259" key="12">
    <source>
        <dbReference type="PROSITE" id="PS50109"/>
    </source>
</evidence>
<evidence type="ECO:0000313" key="13">
    <source>
        <dbReference type="EMBL" id="CAL2105969.1"/>
    </source>
</evidence>
<dbReference type="InterPro" id="IPR004358">
    <property type="entry name" value="Sig_transdc_His_kin-like_C"/>
</dbReference>
<organism evidence="13 14">
    <name type="scientific">Tenacibaculum vairaonense</name>
    <dbReference type="NCBI Taxonomy" id="3137860"/>
    <lineage>
        <taxon>Bacteria</taxon>
        <taxon>Pseudomonadati</taxon>
        <taxon>Bacteroidota</taxon>
        <taxon>Flavobacteriia</taxon>
        <taxon>Flavobacteriales</taxon>
        <taxon>Flavobacteriaceae</taxon>
        <taxon>Tenacibaculum</taxon>
    </lineage>
</organism>
<dbReference type="Gene3D" id="1.10.287.130">
    <property type="match status" value="1"/>
</dbReference>